<dbReference type="EMBL" id="GGEC01083994">
    <property type="protein sequence ID" value="MBX64478.1"/>
    <property type="molecule type" value="Transcribed_RNA"/>
</dbReference>
<evidence type="ECO:0000313" key="2">
    <source>
        <dbReference type="EMBL" id="MBX64478.1"/>
    </source>
</evidence>
<accession>A0A2P2QBV2</accession>
<evidence type="ECO:0000256" key="1">
    <source>
        <dbReference type="SAM" id="Phobius"/>
    </source>
</evidence>
<protein>
    <submittedName>
        <fullName evidence="2">Uncharacterized protein</fullName>
    </submittedName>
</protein>
<feature type="transmembrane region" description="Helical" evidence="1">
    <location>
        <begin position="33"/>
        <end position="56"/>
    </location>
</feature>
<keyword evidence="1" id="KW-0812">Transmembrane</keyword>
<proteinExistence type="predicted"/>
<keyword evidence="1" id="KW-1133">Transmembrane helix</keyword>
<dbReference type="AlphaFoldDB" id="A0A2P2QBV2"/>
<reference evidence="2" key="1">
    <citation type="submission" date="2018-02" db="EMBL/GenBank/DDBJ databases">
        <title>Rhizophora mucronata_Transcriptome.</title>
        <authorList>
            <person name="Meera S.P."/>
            <person name="Sreeshan A."/>
            <person name="Augustine A."/>
        </authorList>
    </citation>
    <scope>NUCLEOTIDE SEQUENCE</scope>
    <source>
        <tissue evidence="2">Leaf</tissue>
    </source>
</reference>
<name>A0A2P2QBV2_RHIMU</name>
<keyword evidence="1" id="KW-0472">Membrane</keyword>
<sequence>MVQILSLKTDWLVLVKLVGENLNHLLALSLFDFSWPVAGNGNLLFNFVCFLFYPLLNKE</sequence>
<organism evidence="2">
    <name type="scientific">Rhizophora mucronata</name>
    <name type="common">Asiatic mangrove</name>
    <dbReference type="NCBI Taxonomy" id="61149"/>
    <lineage>
        <taxon>Eukaryota</taxon>
        <taxon>Viridiplantae</taxon>
        <taxon>Streptophyta</taxon>
        <taxon>Embryophyta</taxon>
        <taxon>Tracheophyta</taxon>
        <taxon>Spermatophyta</taxon>
        <taxon>Magnoliopsida</taxon>
        <taxon>eudicotyledons</taxon>
        <taxon>Gunneridae</taxon>
        <taxon>Pentapetalae</taxon>
        <taxon>rosids</taxon>
        <taxon>fabids</taxon>
        <taxon>Malpighiales</taxon>
        <taxon>Rhizophoraceae</taxon>
        <taxon>Rhizophora</taxon>
    </lineage>
</organism>